<reference evidence="2" key="1">
    <citation type="journal article" date="2022" name="bioRxiv">
        <title>Sequencing and chromosome-scale assembly of the giantPleurodeles waltlgenome.</title>
        <authorList>
            <person name="Brown T."/>
            <person name="Elewa A."/>
            <person name="Iarovenko S."/>
            <person name="Subramanian E."/>
            <person name="Araus A.J."/>
            <person name="Petzold A."/>
            <person name="Susuki M."/>
            <person name="Suzuki K.-i.T."/>
            <person name="Hayashi T."/>
            <person name="Toyoda A."/>
            <person name="Oliveira C."/>
            <person name="Osipova E."/>
            <person name="Leigh N.D."/>
            <person name="Simon A."/>
            <person name="Yun M.H."/>
        </authorList>
    </citation>
    <scope>NUCLEOTIDE SEQUENCE</scope>
    <source>
        <strain evidence="2">20211129_DDA</strain>
        <tissue evidence="2">Liver</tissue>
    </source>
</reference>
<protein>
    <recommendedName>
        <fullName evidence="4">Secreted protein</fullName>
    </recommendedName>
</protein>
<comment type="caution">
    <text evidence="2">The sequence shown here is derived from an EMBL/GenBank/DDBJ whole genome shotgun (WGS) entry which is preliminary data.</text>
</comment>
<proteinExistence type="predicted"/>
<feature type="region of interest" description="Disordered" evidence="1">
    <location>
        <begin position="61"/>
        <end position="101"/>
    </location>
</feature>
<dbReference type="AlphaFoldDB" id="A0AAV7NPR0"/>
<evidence type="ECO:0000256" key="1">
    <source>
        <dbReference type="SAM" id="MobiDB-lite"/>
    </source>
</evidence>
<dbReference type="Proteomes" id="UP001066276">
    <property type="component" value="Chromosome 8"/>
</dbReference>
<evidence type="ECO:0008006" key="4">
    <source>
        <dbReference type="Google" id="ProtNLM"/>
    </source>
</evidence>
<keyword evidence="3" id="KW-1185">Reference proteome</keyword>
<evidence type="ECO:0000313" key="3">
    <source>
        <dbReference type="Proteomes" id="UP001066276"/>
    </source>
</evidence>
<gene>
    <name evidence="2" type="ORF">NDU88_006082</name>
</gene>
<evidence type="ECO:0000313" key="2">
    <source>
        <dbReference type="EMBL" id="KAJ1117886.1"/>
    </source>
</evidence>
<organism evidence="2 3">
    <name type="scientific">Pleurodeles waltl</name>
    <name type="common">Iberian ribbed newt</name>
    <dbReference type="NCBI Taxonomy" id="8319"/>
    <lineage>
        <taxon>Eukaryota</taxon>
        <taxon>Metazoa</taxon>
        <taxon>Chordata</taxon>
        <taxon>Craniata</taxon>
        <taxon>Vertebrata</taxon>
        <taxon>Euteleostomi</taxon>
        <taxon>Amphibia</taxon>
        <taxon>Batrachia</taxon>
        <taxon>Caudata</taxon>
        <taxon>Salamandroidea</taxon>
        <taxon>Salamandridae</taxon>
        <taxon>Pleurodelinae</taxon>
        <taxon>Pleurodeles</taxon>
    </lineage>
</organism>
<name>A0AAV7NPR0_PLEWA</name>
<accession>A0AAV7NPR0</accession>
<sequence length="101" mass="11287">MVAARCAHTWAPLTGGHHRRTPSRLLLPLLVSCWGQCAGCLLRIRRASGRVWTVLAGRRLDQHPPGALQEPERCVARSPPRMPGQSQHKSYSGWDEEQNDV</sequence>
<dbReference type="EMBL" id="JANPWB010000012">
    <property type="protein sequence ID" value="KAJ1117886.1"/>
    <property type="molecule type" value="Genomic_DNA"/>
</dbReference>